<evidence type="ECO:0000313" key="1">
    <source>
        <dbReference type="EMBL" id="CAF4437535.1"/>
    </source>
</evidence>
<sequence length="77" mass="8936">MEIRKEWLRNRLSNISVADDFNYDLVLAQTKGWPIAEVDQLLSLIIEAAYWRSIESPDMSVILTNIDFELALKKSHT</sequence>
<name>A0A820RLC1_9BILA</name>
<organism evidence="1 2">
    <name type="scientific">Adineta steineri</name>
    <dbReference type="NCBI Taxonomy" id="433720"/>
    <lineage>
        <taxon>Eukaryota</taxon>
        <taxon>Metazoa</taxon>
        <taxon>Spiralia</taxon>
        <taxon>Gnathifera</taxon>
        <taxon>Rotifera</taxon>
        <taxon>Eurotatoria</taxon>
        <taxon>Bdelloidea</taxon>
        <taxon>Adinetida</taxon>
        <taxon>Adinetidae</taxon>
        <taxon>Adineta</taxon>
    </lineage>
</organism>
<accession>A0A820RLC1</accession>
<comment type="caution">
    <text evidence="1">The sequence shown here is derived from an EMBL/GenBank/DDBJ whole genome shotgun (WGS) entry which is preliminary data.</text>
</comment>
<protein>
    <submittedName>
        <fullName evidence="1">Uncharacterized protein</fullName>
    </submittedName>
</protein>
<gene>
    <name evidence="1" type="ORF">KXQ929_LOCUS53170</name>
</gene>
<evidence type="ECO:0000313" key="2">
    <source>
        <dbReference type="Proteomes" id="UP000663868"/>
    </source>
</evidence>
<reference evidence="1" key="1">
    <citation type="submission" date="2021-02" db="EMBL/GenBank/DDBJ databases">
        <authorList>
            <person name="Nowell W R."/>
        </authorList>
    </citation>
    <scope>NUCLEOTIDE SEQUENCE</scope>
</reference>
<dbReference type="Proteomes" id="UP000663868">
    <property type="component" value="Unassembled WGS sequence"/>
</dbReference>
<dbReference type="AlphaFoldDB" id="A0A820RLC1"/>
<feature type="non-terminal residue" evidence="1">
    <location>
        <position position="1"/>
    </location>
</feature>
<dbReference type="EMBL" id="CAJOBB010029532">
    <property type="protein sequence ID" value="CAF4437535.1"/>
    <property type="molecule type" value="Genomic_DNA"/>
</dbReference>
<proteinExistence type="predicted"/>